<accession>A0A5J4VN77</accession>
<proteinExistence type="predicted"/>
<name>A0A5J4VN77_9EUKA</name>
<evidence type="ECO:0000313" key="3">
    <source>
        <dbReference type="Proteomes" id="UP000324800"/>
    </source>
</evidence>
<dbReference type="AlphaFoldDB" id="A0A5J4VN77"/>
<feature type="region of interest" description="Disordered" evidence="1">
    <location>
        <begin position="55"/>
        <end position="83"/>
    </location>
</feature>
<protein>
    <submittedName>
        <fullName evidence="2">Uncharacterized protein</fullName>
    </submittedName>
</protein>
<organism evidence="2 3">
    <name type="scientific">Streblomastix strix</name>
    <dbReference type="NCBI Taxonomy" id="222440"/>
    <lineage>
        <taxon>Eukaryota</taxon>
        <taxon>Metamonada</taxon>
        <taxon>Preaxostyla</taxon>
        <taxon>Oxymonadida</taxon>
        <taxon>Streblomastigidae</taxon>
        <taxon>Streblomastix</taxon>
    </lineage>
</organism>
<sequence>MSDREITVTDIEAGSALRTAERVRNRFMNEYNRTSADAGPQGANFACTIDKKTRRGTIAPSLEQRREQSSGRTHSEFAVSNPDAVQAVNTFDLTCTRREHERDIDQPRRHV</sequence>
<evidence type="ECO:0000256" key="1">
    <source>
        <dbReference type="SAM" id="MobiDB-lite"/>
    </source>
</evidence>
<reference evidence="2 3" key="1">
    <citation type="submission" date="2019-03" db="EMBL/GenBank/DDBJ databases">
        <title>Single cell metagenomics reveals metabolic interactions within the superorganism composed of flagellate Streblomastix strix and complex community of Bacteroidetes bacteria on its surface.</title>
        <authorList>
            <person name="Treitli S.C."/>
            <person name="Kolisko M."/>
            <person name="Husnik F."/>
            <person name="Keeling P."/>
            <person name="Hampl V."/>
        </authorList>
    </citation>
    <scope>NUCLEOTIDE SEQUENCE [LARGE SCALE GENOMIC DNA]</scope>
    <source>
        <strain evidence="2">ST1C</strain>
    </source>
</reference>
<dbReference type="Proteomes" id="UP000324800">
    <property type="component" value="Unassembled WGS sequence"/>
</dbReference>
<feature type="compositionally biased region" description="Basic and acidic residues" evidence="1">
    <location>
        <begin position="63"/>
        <end position="75"/>
    </location>
</feature>
<gene>
    <name evidence="2" type="ORF">EZS28_020440</name>
</gene>
<comment type="caution">
    <text evidence="2">The sequence shown here is derived from an EMBL/GenBank/DDBJ whole genome shotgun (WGS) entry which is preliminary data.</text>
</comment>
<dbReference type="EMBL" id="SNRW01005956">
    <property type="protein sequence ID" value="KAA6384031.1"/>
    <property type="molecule type" value="Genomic_DNA"/>
</dbReference>
<evidence type="ECO:0000313" key="2">
    <source>
        <dbReference type="EMBL" id="KAA6384031.1"/>
    </source>
</evidence>